<dbReference type="Proteomes" id="UP000176651">
    <property type="component" value="Unassembled WGS sequence"/>
</dbReference>
<reference evidence="1 2" key="1">
    <citation type="journal article" date="2016" name="Nat. Commun.">
        <title>Thousands of microbial genomes shed light on interconnected biogeochemical processes in an aquifer system.</title>
        <authorList>
            <person name="Anantharaman K."/>
            <person name="Brown C.T."/>
            <person name="Hug L.A."/>
            <person name="Sharon I."/>
            <person name="Castelle C.J."/>
            <person name="Probst A.J."/>
            <person name="Thomas B.C."/>
            <person name="Singh A."/>
            <person name="Wilkins M.J."/>
            <person name="Karaoz U."/>
            <person name="Brodie E.L."/>
            <person name="Williams K.H."/>
            <person name="Hubbard S.S."/>
            <person name="Banfield J.F."/>
        </authorList>
    </citation>
    <scope>NUCLEOTIDE SEQUENCE [LARGE SCALE GENOMIC DNA]</scope>
</reference>
<dbReference type="AlphaFoldDB" id="A0A1F4NTG8"/>
<evidence type="ECO:0000313" key="2">
    <source>
        <dbReference type="Proteomes" id="UP000176651"/>
    </source>
</evidence>
<dbReference type="EMBL" id="META01000003">
    <property type="protein sequence ID" value="OGB74182.1"/>
    <property type="molecule type" value="Genomic_DNA"/>
</dbReference>
<evidence type="ECO:0000313" key="1">
    <source>
        <dbReference type="EMBL" id="OGB74182.1"/>
    </source>
</evidence>
<organism evidence="1 2">
    <name type="scientific">candidate division Kazan bacterium RBG_13_50_9</name>
    <dbReference type="NCBI Taxonomy" id="1798535"/>
    <lineage>
        <taxon>Bacteria</taxon>
        <taxon>Bacteria division Kazan-3B-28</taxon>
    </lineage>
</organism>
<comment type="caution">
    <text evidence="1">The sequence shown here is derived from an EMBL/GenBank/DDBJ whole genome shotgun (WGS) entry which is preliminary data.</text>
</comment>
<proteinExistence type="predicted"/>
<dbReference type="InterPro" id="IPR000888">
    <property type="entry name" value="RmlC-like"/>
</dbReference>
<dbReference type="InterPro" id="IPR014710">
    <property type="entry name" value="RmlC-like_jellyroll"/>
</dbReference>
<dbReference type="SUPFAM" id="SSF51182">
    <property type="entry name" value="RmlC-like cupins"/>
    <property type="match status" value="1"/>
</dbReference>
<dbReference type="GO" id="GO:0008830">
    <property type="term" value="F:dTDP-4-dehydrorhamnose 3,5-epimerase activity"/>
    <property type="evidence" value="ECO:0007669"/>
    <property type="project" value="InterPro"/>
</dbReference>
<dbReference type="Pfam" id="PF00908">
    <property type="entry name" value="dTDP_sugar_isom"/>
    <property type="match status" value="1"/>
</dbReference>
<dbReference type="Gene3D" id="2.60.120.10">
    <property type="entry name" value="Jelly Rolls"/>
    <property type="match status" value="1"/>
</dbReference>
<dbReference type="InterPro" id="IPR011051">
    <property type="entry name" value="RmlC_Cupin_sf"/>
</dbReference>
<name>A0A1F4NTG8_UNCK3</name>
<protein>
    <submittedName>
        <fullName evidence="1">Sugar epimerase</fullName>
    </submittedName>
</protein>
<gene>
    <name evidence="1" type="ORF">A2V68_00145</name>
</gene>
<accession>A0A1F4NTG8</accession>
<sequence length="151" mass="16932">MEDLSKPQLIEGGLAVDDRGQLAFANNFDFRGVKRFYMVENFSLDTIRAWHGHQKEAKYAFVVSGSALVAAVAMDNVEAPSKNAEVYRFTLSARKPAVLFIPPGYANGFKSLEEGTKIIFFSTSTLEESKGDDHRFPADYWGNQVWATENR</sequence>
<dbReference type="STRING" id="1798535.A2V68_00145"/>